<evidence type="ECO:0000256" key="4">
    <source>
        <dbReference type="ARBA" id="ARBA00023136"/>
    </source>
</evidence>
<feature type="transmembrane region" description="Helical" evidence="5">
    <location>
        <begin position="222"/>
        <end position="241"/>
    </location>
</feature>
<feature type="transmembrane region" description="Helical" evidence="5">
    <location>
        <begin position="192"/>
        <end position="210"/>
    </location>
</feature>
<feature type="transmembrane region" description="Helical" evidence="5">
    <location>
        <begin position="126"/>
        <end position="159"/>
    </location>
</feature>
<dbReference type="GO" id="GO:0005886">
    <property type="term" value="C:plasma membrane"/>
    <property type="evidence" value="ECO:0007669"/>
    <property type="project" value="UniProtKB-SubCell"/>
</dbReference>
<dbReference type="EMBL" id="AACCXK010000007">
    <property type="protein sequence ID" value="EAK0453015.1"/>
    <property type="molecule type" value="Genomic_DNA"/>
</dbReference>
<keyword evidence="3 5" id="KW-1133">Transmembrane helix</keyword>
<gene>
    <name evidence="8" type="ORF">AAH17_05020</name>
    <name evidence="9" type="ORF">AAH24_03835</name>
    <name evidence="6" type="ORF">BVH53_02030</name>
    <name evidence="7" type="ORF">CX802_01830</name>
</gene>
<keyword evidence="10" id="KW-1185">Reference proteome</keyword>
<comment type="subcellular location">
    <subcellularLocation>
        <location evidence="5">Cell membrane</location>
        <topology evidence="5">Multi-pass membrane protein</topology>
    </subcellularLocation>
    <subcellularLocation>
        <location evidence="1">Membrane</location>
        <topology evidence="1">Multi-pass membrane protein</topology>
    </subcellularLocation>
</comment>
<feature type="transmembrane region" description="Helical" evidence="5">
    <location>
        <begin position="40"/>
        <end position="58"/>
    </location>
</feature>
<dbReference type="GeneID" id="61064191"/>
<keyword evidence="4 5" id="KW-0472">Membrane</keyword>
<feature type="transmembrane region" description="Helical" evidence="5">
    <location>
        <begin position="6"/>
        <end position="33"/>
    </location>
</feature>
<feature type="transmembrane region" description="Helical" evidence="5">
    <location>
        <begin position="95"/>
        <end position="114"/>
    </location>
</feature>
<feature type="transmembrane region" description="Helical" evidence="5">
    <location>
        <begin position="70"/>
        <end position="88"/>
    </location>
</feature>
<dbReference type="RefSeq" id="WP_002848487.1">
    <property type="nucleotide sequence ID" value="NZ_AABUZP020000024.1"/>
</dbReference>
<evidence type="ECO:0000313" key="9">
    <source>
        <dbReference type="EMBL" id="EAK0468501.1"/>
    </source>
</evidence>
<keyword evidence="2 5" id="KW-0812">Transmembrane</keyword>
<reference evidence="9 11" key="1">
    <citation type="submission" date="2018-05" db="EMBL/GenBank/DDBJ databases">
        <authorList>
            <consortium name="PulseNet: The National Subtyping Network for Foodborne Disease Surveillance"/>
            <person name="Tarr C.L."/>
            <person name="Trees E."/>
            <person name="Katz L.S."/>
            <person name="Carleton-Romer H.A."/>
            <person name="Stroika S."/>
            <person name="Kucerova Z."/>
            <person name="Roache K.F."/>
            <person name="Sabol A.L."/>
            <person name="Besser J."/>
            <person name="Gerner-Smidt P."/>
        </authorList>
    </citation>
    <scope>NUCLEOTIDE SEQUENCE</scope>
    <source>
        <strain evidence="8">2014D-0197</strain>
        <strain evidence="6 11">2016D-0221</strain>
        <strain evidence="9">D4313</strain>
        <strain evidence="7 10">PNUSAC001503</strain>
    </source>
</reference>
<evidence type="ECO:0000313" key="10">
    <source>
        <dbReference type="Proteomes" id="UP000535509"/>
    </source>
</evidence>
<keyword evidence="5" id="KW-1003">Cell membrane</keyword>
<dbReference type="EMBL" id="AABTCC010000003">
    <property type="protein sequence ID" value="EAI8858591.1"/>
    <property type="molecule type" value="Genomic_DNA"/>
</dbReference>
<dbReference type="Proteomes" id="UP000535509">
    <property type="component" value="Unassembled WGS sequence"/>
</dbReference>
<dbReference type="InterPro" id="IPR051598">
    <property type="entry name" value="TSUP/Inactive_protease-like"/>
</dbReference>
<proteinExistence type="inferred from homology"/>
<evidence type="ECO:0000256" key="2">
    <source>
        <dbReference type="ARBA" id="ARBA00022692"/>
    </source>
</evidence>
<evidence type="ECO:0000313" key="11">
    <source>
        <dbReference type="Proteomes" id="UP000557842"/>
    </source>
</evidence>
<evidence type="ECO:0000256" key="3">
    <source>
        <dbReference type="ARBA" id="ARBA00022989"/>
    </source>
</evidence>
<comment type="similarity">
    <text evidence="5">Belongs to the 4-toluene sulfonate uptake permease (TSUP) (TC 2.A.102) family.</text>
</comment>
<evidence type="ECO:0000313" key="8">
    <source>
        <dbReference type="EMBL" id="EAK0453015.1"/>
    </source>
</evidence>
<evidence type="ECO:0000313" key="6">
    <source>
        <dbReference type="EMBL" id="EAI5407488.1"/>
    </source>
</evidence>
<organism evidence="9">
    <name type="scientific">Campylobacter fetus</name>
    <dbReference type="NCBI Taxonomy" id="196"/>
    <lineage>
        <taxon>Bacteria</taxon>
        <taxon>Pseudomonadati</taxon>
        <taxon>Campylobacterota</taxon>
        <taxon>Epsilonproteobacteria</taxon>
        <taxon>Campylobacterales</taxon>
        <taxon>Campylobacteraceae</taxon>
        <taxon>Campylobacter</taxon>
    </lineage>
</organism>
<sequence>MILLPVFGILIGFISGFFGIGGGTVLVPIMLALGYDIKEAIGISILQMVLSATFGSFINYKSSNFILKDGFIVGLGGFVGASLSGFVVSNIQERVLEWGLLIILAISISKFFYVNTAAKPKDPPKYILFIVGFFTGVIAISMGAGGGILLTPILVGFLGMDIKKSVYISLFFVLFSSISGFVSLAFHDLINYKAGLLIAVGSLIGVYFGTKTSHKIDKQAQKWWLVALYISMFGLMVKKIFF</sequence>
<dbReference type="PANTHER" id="PTHR43701:SF2">
    <property type="entry name" value="MEMBRANE TRANSPORTER PROTEIN YJNA-RELATED"/>
    <property type="match status" value="1"/>
</dbReference>
<dbReference type="Pfam" id="PF01925">
    <property type="entry name" value="TauE"/>
    <property type="match status" value="1"/>
</dbReference>
<protein>
    <recommendedName>
        <fullName evidence="5">Probable membrane transporter protein</fullName>
    </recommendedName>
</protein>
<dbReference type="EMBL" id="AABQDW010000002">
    <property type="protein sequence ID" value="EAI5407488.1"/>
    <property type="molecule type" value="Genomic_DNA"/>
</dbReference>
<dbReference type="PANTHER" id="PTHR43701">
    <property type="entry name" value="MEMBRANE TRANSPORTER PROTEIN MJ0441-RELATED"/>
    <property type="match status" value="1"/>
</dbReference>
<name>A0A5L8JP83_CAMFE</name>
<feature type="transmembrane region" description="Helical" evidence="5">
    <location>
        <begin position="166"/>
        <end position="186"/>
    </location>
</feature>
<evidence type="ECO:0000256" key="5">
    <source>
        <dbReference type="RuleBase" id="RU363041"/>
    </source>
</evidence>
<accession>A0A5L8JP83</accession>
<dbReference type="Proteomes" id="UP000557842">
    <property type="component" value="Unassembled WGS sequence"/>
</dbReference>
<comment type="caution">
    <text evidence="9">The sequence shown here is derived from an EMBL/GenBank/DDBJ whole genome shotgun (WGS) entry which is preliminary data.</text>
</comment>
<dbReference type="OMA" id="MQIYLPI"/>
<dbReference type="EMBL" id="AACCXM010000002">
    <property type="protein sequence ID" value="EAK0468501.1"/>
    <property type="molecule type" value="Genomic_DNA"/>
</dbReference>
<evidence type="ECO:0000313" key="7">
    <source>
        <dbReference type="EMBL" id="EAI8858591.1"/>
    </source>
</evidence>
<dbReference type="InterPro" id="IPR002781">
    <property type="entry name" value="TM_pro_TauE-like"/>
</dbReference>
<dbReference type="AlphaFoldDB" id="A0A5L8JP83"/>
<evidence type="ECO:0000256" key="1">
    <source>
        <dbReference type="ARBA" id="ARBA00004141"/>
    </source>
</evidence>